<organism evidence="2 3">
    <name type="scientific">Tanacetum coccineum</name>
    <dbReference type="NCBI Taxonomy" id="301880"/>
    <lineage>
        <taxon>Eukaryota</taxon>
        <taxon>Viridiplantae</taxon>
        <taxon>Streptophyta</taxon>
        <taxon>Embryophyta</taxon>
        <taxon>Tracheophyta</taxon>
        <taxon>Spermatophyta</taxon>
        <taxon>Magnoliopsida</taxon>
        <taxon>eudicotyledons</taxon>
        <taxon>Gunneridae</taxon>
        <taxon>Pentapetalae</taxon>
        <taxon>asterids</taxon>
        <taxon>campanulids</taxon>
        <taxon>Asterales</taxon>
        <taxon>Asteraceae</taxon>
        <taxon>Asteroideae</taxon>
        <taxon>Anthemideae</taxon>
        <taxon>Anthemidinae</taxon>
        <taxon>Tanacetum</taxon>
    </lineage>
</organism>
<proteinExistence type="predicted"/>
<gene>
    <name evidence="2" type="ORF">Tco_1057519</name>
</gene>
<reference evidence="2" key="2">
    <citation type="submission" date="2022-01" db="EMBL/GenBank/DDBJ databases">
        <authorList>
            <person name="Yamashiro T."/>
            <person name="Shiraishi A."/>
            <person name="Satake H."/>
            <person name="Nakayama K."/>
        </authorList>
    </citation>
    <scope>NUCLEOTIDE SEQUENCE</scope>
</reference>
<feature type="compositionally biased region" description="Polar residues" evidence="1">
    <location>
        <begin position="30"/>
        <end position="44"/>
    </location>
</feature>
<evidence type="ECO:0000313" key="2">
    <source>
        <dbReference type="EMBL" id="GJT83177.1"/>
    </source>
</evidence>
<comment type="caution">
    <text evidence="2">The sequence shown here is derived from an EMBL/GenBank/DDBJ whole genome shotgun (WGS) entry which is preliminary data.</text>
</comment>
<accession>A0ABQ5H5K9</accession>
<dbReference type="EMBL" id="BQNB010019237">
    <property type="protein sequence ID" value="GJT83177.1"/>
    <property type="molecule type" value="Genomic_DNA"/>
</dbReference>
<reference evidence="2" key="1">
    <citation type="journal article" date="2022" name="Int. J. Mol. Sci.">
        <title>Draft Genome of Tanacetum Coccineum: Genomic Comparison of Closely Related Tanacetum-Family Plants.</title>
        <authorList>
            <person name="Yamashiro T."/>
            <person name="Shiraishi A."/>
            <person name="Nakayama K."/>
            <person name="Satake H."/>
        </authorList>
    </citation>
    <scope>NUCLEOTIDE SEQUENCE</scope>
</reference>
<evidence type="ECO:0000256" key="1">
    <source>
        <dbReference type="SAM" id="MobiDB-lite"/>
    </source>
</evidence>
<name>A0ABQ5H5K9_9ASTR</name>
<dbReference type="Proteomes" id="UP001151760">
    <property type="component" value="Unassembled WGS sequence"/>
</dbReference>
<keyword evidence="3" id="KW-1185">Reference proteome</keyword>
<protein>
    <submittedName>
        <fullName evidence="2">Uncharacterized protein</fullName>
    </submittedName>
</protein>
<feature type="region of interest" description="Disordered" evidence="1">
    <location>
        <begin position="1"/>
        <end position="61"/>
    </location>
</feature>
<evidence type="ECO:0000313" key="3">
    <source>
        <dbReference type="Proteomes" id="UP001151760"/>
    </source>
</evidence>
<sequence>MEIKIDEWSKSQNVFSKQTDRTDPPPPQAHTKQVNAVFTGSGKSDYSPKIQKDTPPPIIVNNKSEEERPIKTTKKGYHIVKTRDYPFCEYIPKTPYPQRLNVDHSHLNRVVKLAIGLNVAGSISIREDLTTRFLAQFCPLGRTAKLCNDILIFQQHQALSPNLYDHVNLATRRTIYQSTGGKLHDKNTEESWALIEYRALYNNESWNDPRDFAKPVKVISLPQDVSSTSDHCFIKLENEVQLLMEAHLAPNLPVLVNKIASSCEICSGPHDTQYSIENLEQAFVDYASSPHAPIYDAILDKYVESLELGKIDPRSFKILYRVDGGDFYEICDYLRFIVINNPFWKGSLIAQKQQPLTPHKKFSLWEVVMHDIVYPVCIILSYSVWLLEIGDDTMTVVQMVETLCALQTQFLGYNSSCGVANPNELIHLSLKKAYCVARLENINGNIAIGSDRLSHIAVLYVGM</sequence>